<dbReference type="PROSITE" id="PS51745">
    <property type="entry name" value="PB1"/>
    <property type="match status" value="1"/>
</dbReference>
<gene>
    <name evidence="2" type="ORF">RFI_11769</name>
</gene>
<evidence type="ECO:0000313" key="2">
    <source>
        <dbReference type="EMBL" id="ETO25365.1"/>
    </source>
</evidence>
<feature type="domain" description="PB1" evidence="1">
    <location>
        <begin position="3"/>
        <end position="85"/>
    </location>
</feature>
<dbReference type="AlphaFoldDB" id="X6NGD1"/>
<organism evidence="2 3">
    <name type="scientific">Reticulomyxa filosa</name>
    <dbReference type="NCBI Taxonomy" id="46433"/>
    <lineage>
        <taxon>Eukaryota</taxon>
        <taxon>Sar</taxon>
        <taxon>Rhizaria</taxon>
        <taxon>Retaria</taxon>
        <taxon>Foraminifera</taxon>
        <taxon>Monothalamids</taxon>
        <taxon>Reticulomyxidae</taxon>
        <taxon>Reticulomyxa</taxon>
    </lineage>
</organism>
<dbReference type="CDD" id="cd05992">
    <property type="entry name" value="PB1"/>
    <property type="match status" value="1"/>
</dbReference>
<dbReference type="EMBL" id="ASPP01008587">
    <property type="protein sequence ID" value="ETO25365.1"/>
    <property type="molecule type" value="Genomic_DNA"/>
</dbReference>
<reference evidence="2 3" key="1">
    <citation type="journal article" date="2013" name="Curr. Biol.">
        <title>The Genome of the Foraminiferan Reticulomyxa filosa.</title>
        <authorList>
            <person name="Glockner G."/>
            <person name="Hulsmann N."/>
            <person name="Schleicher M."/>
            <person name="Noegel A.A."/>
            <person name="Eichinger L."/>
            <person name="Gallinger C."/>
            <person name="Pawlowski J."/>
            <person name="Sierra R."/>
            <person name="Euteneuer U."/>
            <person name="Pillet L."/>
            <person name="Moustafa A."/>
            <person name="Platzer M."/>
            <person name="Groth M."/>
            <person name="Szafranski K."/>
            <person name="Schliwa M."/>
        </authorList>
    </citation>
    <scope>NUCLEOTIDE SEQUENCE [LARGE SCALE GENOMIC DNA]</scope>
</reference>
<evidence type="ECO:0000259" key="1">
    <source>
        <dbReference type="PROSITE" id="PS51745"/>
    </source>
</evidence>
<protein>
    <recommendedName>
        <fullName evidence="1">PB1 domain-containing protein</fullName>
    </recommendedName>
</protein>
<dbReference type="Pfam" id="PF00564">
    <property type="entry name" value="PB1"/>
    <property type="match status" value="1"/>
</dbReference>
<dbReference type="InterPro" id="IPR000270">
    <property type="entry name" value="PB1_dom"/>
</dbReference>
<comment type="caution">
    <text evidence="2">The sequence shown here is derived from an EMBL/GenBank/DDBJ whole genome shotgun (WGS) entry which is preliminary data.</text>
</comment>
<proteinExistence type="predicted"/>
<dbReference type="Gene3D" id="3.10.20.90">
    <property type="entry name" value="Phosphatidylinositol 3-kinase Catalytic Subunit, Chain A, domain 1"/>
    <property type="match status" value="1"/>
</dbReference>
<keyword evidence="3" id="KW-1185">Reference proteome</keyword>
<dbReference type="SMART" id="SM00666">
    <property type="entry name" value="PB1"/>
    <property type="match status" value="1"/>
</dbReference>
<dbReference type="SUPFAM" id="SSF54277">
    <property type="entry name" value="CAD &amp; PB1 domains"/>
    <property type="match status" value="1"/>
</dbReference>
<sequence>MTEIKVKVIYGKDIRRWHYPTKDRYNDLLAFVEKSFKLGSNAYYLQFEDEELDKLTISNPTDFDDAFSCAEQEQRMSLKIFVVKGSIENAQKVLSNGFVCVQHVKKRDLKRKLVEFC</sequence>
<dbReference type="Proteomes" id="UP000023152">
    <property type="component" value="Unassembled WGS sequence"/>
</dbReference>
<evidence type="ECO:0000313" key="3">
    <source>
        <dbReference type="Proteomes" id="UP000023152"/>
    </source>
</evidence>
<dbReference type="InterPro" id="IPR053793">
    <property type="entry name" value="PB1-like"/>
</dbReference>
<accession>X6NGD1</accession>
<name>X6NGD1_RETFI</name>